<evidence type="ECO:0000256" key="6">
    <source>
        <dbReference type="ARBA" id="ARBA00047984"/>
    </source>
</evidence>
<evidence type="ECO:0000256" key="3">
    <source>
        <dbReference type="ARBA" id="ARBA00022801"/>
    </source>
</evidence>
<evidence type="ECO:0000313" key="12">
    <source>
        <dbReference type="EMBL" id="CCX16894.1"/>
    </source>
</evidence>
<comment type="catalytic activity">
    <reaction evidence="6">
        <text>ATP + H2O = ADP + phosphate + H(+)</text>
        <dbReference type="Rhea" id="RHEA:13065"/>
        <dbReference type="ChEBI" id="CHEBI:15377"/>
        <dbReference type="ChEBI" id="CHEBI:15378"/>
        <dbReference type="ChEBI" id="CHEBI:30616"/>
        <dbReference type="ChEBI" id="CHEBI:43474"/>
        <dbReference type="ChEBI" id="CHEBI:456216"/>
        <dbReference type="EC" id="3.6.4.13"/>
    </reaction>
</comment>
<evidence type="ECO:0000259" key="10">
    <source>
        <dbReference type="PROSITE" id="PS51194"/>
    </source>
</evidence>
<dbReference type="eggNOG" id="KOG0332">
    <property type="taxonomic scope" value="Eukaryota"/>
</dbReference>
<dbReference type="InterPro" id="IPR011545">
    <property type="entry name" value="DEAD/DEAH_box_helicase_dom"/>
</dbReference>
<dbReference type="PROSITE" id="PS51194">
    <property type="entry name" value="HELICASE_CTER"/>
    <property type="match status" value="1"/>
</dbReference>
<dbReference type="EC" id="3.6.4.13" evidence="1"/>
<evidence type="ECO:0000256" key="1">
    <source>
        <dbReference type="ARBA" id="ARBA00012552"/>
    </source>
</evidence>
<keyword evidence="5" id="KW-0067">ATP-binding</keyword>
<evidence type="ECO:0000259" key="9">
    <source>
        <dbReference type="PROSITE" id="PS51192"/>
    </source>
</evidence>
<evidence type="ECO:0000259" key="11">
    <source>
        <dbReference type="PROSITE" id="PS51195"/>
    </source>
</evidence>
<organism evidence="12 13">
    <name type="scientific">Pyronema omphalodes (strain CBS 100304)</name>
    <name type="common">Pyronema confluens</name>
    <dbReference type="NCBI Taxonomy" id="1076935"/>
    <lineage>
        <taxon>Eukaryota</taxon>
        <taxon>Fungi</taxon>
        <taxon>Dikarya</taxon>
        <taxon>Ascomycota</taxon>
        <taxon>Pezizomycotina</taxon>
        <taxon>Pezizomycetes</taxon>
        <taxon>Pezizales</taxon>
        <taxon>Pyronemataceae</taxon>
        <taxon>Pyronema</taxon>
    </lineage>
</organism>
<evidence type="ECO:0000256" key="4">
    <source>
        <dbReference type="ARBA" id="ARBA00022806"/>
    </source>
</evidence>
<keyword evidence="4 12" id="KW-0347">Helicase</keyword>
<dbReference type="InterPro" id="IPR001650">
    <property type="entry name" value="Helicase_C-like"/>
</dbReference>
<dbReference type="GO" id="GO:0003724">
    <property type="term" value="F:RNA helicase activity"/>
    <property type="evidence" value="ECO:0007669"/>
    <property type="project" value="UniProtKB-EC"/>
</dbReference>
<keyword evidence="2" id="KW-0547">Nucleotide-binding</keyword>
<feature type="compositionally biased region" description="Polar residues" evidence="8">
    <location>
        <begin position="33"/>
        <end position="48"/>
    </location>
</feature>
<feature type="region of interest" description="Disordered" evidence="8">
    <location>
        <begin position="1"/>
        <end position="48"/>
    </location>
</feature>
<dbReference type="GO" id="GO:0005524">
    <property type="term" value="F:ATP binding"/>
    <property type="evidence" value="ECO:0007669"/>
    <property type="project" value="UniProtKB-KW"/>
</dbReference>
<feature type="domain" description="Helicase ATP-binding" evidence="9">
    <location>
        <begin position="118"/>
        <end position="286"/>
    </location>
</feature>
<dbReference type="InterPro" id="IPR014014">
    <property type="entry name" value="RNA_helicase_DEAD_Q_motif"/>
</dbReference>
<dbReference type="GO" id="GO:0003676">
    <property type="term" value="F:nucleic acid binding"/>
    <property type="evidence" value="ECO:0007669"/>
    <property type="project" value="InterPro"/>
</dbReference>
<dbReference type="SMART" id="SM00487">
    <property type="entry name" value="DEXDc"/>
    <property type="match status" value="1"/>
</dbReference>
<feature type="domain" description="DEAD-box RNA helicase Q" evidence="11">
    <location>
        <begin position="85"/>
        <end position="113"/>
    </location>
</feature>
<dbReference type="SMART" id="SM00490">
    <property type="entry name" value="HELICc"/>
    <property type="match status" value="1"/>
</dbReference>
<feature type="short sequence motif" description="Q motif" evidence="7">
    <location>
        <begin position="85"/>
        <end position="113"/>
    </location>
</feature>
<dbReference type="CDD" id="cd18787">
    <property type="entry name" value="SF2_C_DEAD"/>
    <property type="match status" value="1"/>
</dbReference>
<proteinExistence type="predicted"/>
<keyword evidence="3" id="KW-0378">Hydrolase</keyword>
<feature type="compositionally biased region" description="Polar residues" evidence="8">
    <location>
        <begin position="1"/>
        <end position="22"/>
    </location>
</feature>
<gene>
    <name evidence="12" type="ORF">PCON_03685</name>
</gene>
<evidence type="ECO:0000256" key="2">
    <source>
        <dbReference type="ARBA" id="ARBA00022741"/>
    </source>
</evidence>
<dbReference type="Gene3D" id="3.40.50.300">
    <property type="entry name" value="P-loop containing nucleotide triphosphate hydrolases"/>
    <property type="match status" value="2"/>
</dbReference>
<dbReference type="InterPro" id="IPR014001">
    <property type="entry name" value="Helicase_ATP-bd"/>
</dbReference>
<reference evidence="12 13" key="1">
    <citation type="journal article" date="2013" name="PLoS Genet.">
        <title>The genome and development-dependent transcriptomes of Pyronema confluens: a window into fungal evolution.</title>
        <authorList>
            <person name="Traeger S."/>
            <person name="Altegoer F."/>
            <person name="Freitag M."/>
            <person name="Gabaldon T."/>
            <person name="Kempken F."/>
            <person name="Kumar A."/>
            <person name="Marcet-Houben M."/>
            <person name="Poggeler S."/>
            <person name="Stajich J.E."/>
            <person name="Nowrousian M."/>
        </authorList>
    </citation>
    <scope>NUCLEOTIDE SEQUENCE [LARGE SCALE GENOMIC DNA]</scope>
    <source>
        <strain evidence="13">CBS 100304</strain>
        <tissue evidence="12">Vegetative mycelium</tissue>
    </source>
</reference>
<dbReference type="Pfam" id="PF00271">
    <property type="entry name" value="Helicase_C"/>
    <property type="match status" value="1"/>
</dbReference>
<dbReference type="GO" id="GO:0016787">
    <property type="term" value="F:hydrolase activity"/>
    <property type="evidence" value="ECO:0007669"/>
    <property type="project" value="UniProtKB-KW"/>
</dbReference>
<dbReference type="InterPro" id="IPR027417">
    <property type="entry name" value="P-loop_NTPase"/>
</dbReference>
<evidence type="ECO:0000256" key="5">
    <source>
        <dbReference type="ARBA" id="ARBA00022840"/>
    </source>
</evidence>
<dbReference type="OrthoDB" id="10265785at2759"/>
<dbReference type="PROSITE" id="PS51192">
    <property type="entry name" value="HELICASE_ATP_BIND_1"/>
    <property type="match status" value="1"/>
</dbReference>
<evidence type="ECO:0000256" key="8">
    <source>
        <dbReference type="SAM" id="MobiDB-lite"/>
    </source>
</evidence>
<evidence type="ECO:0000256" key="7">
    <source>
        <dbReference type="PROSITE-ProRule" id="PRU00552"/>
    </source>
</evidence>
<protein>
    <recommendedName>
        <fullName evidence="1">RNA helicase</fullName>
        <ecNumber evidence="1">3.6.4.13</ecNumber>
    </recommendedName>
</protein>
<dbReference type="OMA" id="DFKNLCM"/>
<dbReference type="Pfam" id="PF00270">
    <property type="entry name" value="DEAD"/>
    <property type="match status" value="1"/>
</dbReference>
<name>U4LCY3_PYROM</name>
<dbReference type="PANTHER" id="PTHR47958">
    <property type="entry name" value="ATP-DEPENDENT RNA HELICASE DBP3"/>
    <property type="match status" value="1"/>
</dbReference>
<dbReference type="AlphaFoldDB" id="U4LCY3"/>
<dbReference type="STRING" id="1076935.U4LCY3"/>
<dbReference type="PROSITE" id="PS51195">
    <property type="entry name" value="Q_MOTIF"/>
    <property type="match status" value="1"/>
</dbReference>
<dbReference type="EMBL" id="HF936535">
    <property type="protein sequence ID" value="CCX16894.1"/>
    <property type="molecule type" value="Genomic_DNA"/>
</dbReference>
<sequence length="497" mass="55808">MNPPDNTEQSGGFGSVYQQRTQARSEEDEQARRVNSFQMQGFTQQPMNLTDSAKPIEAQADLQDLEFHLEGPDGKDYSNKLRSGLKFEELGLPKDIIHALYRVNYKAPSHVQATVLPLLMQHDNINLVCQSQTGTGKTAAFVIAMLARVDVTQKCPQALCIAPTRELARQIITYTNDLAAENYSLETAIAVRGPEFLKQKCNAHIIIGTPGTVVSAIQRKVIDTANIKILVLDEADALLEQGDMGTQSLRLKRLVGSNTQVLMFSATFSDRILEFSQHFCPNAAKLTLRKNELTLGNIKQIYMDCKDESQKYQVLVALYHTMTIASSIIFVKRRIVADEIARRMKEDGHTVYVLHSALETTAKRDTIIDEFRRGKIKVLITTNLLARGIDVTTTSMVINYDLPRTMNDTPDFTTYLHRIGRTGRYGRAGVSITFVHDKRSWDELREIQKYFGAPIYQVPADDIDVVEELIQKIIKSNKAYSQAALHDLAKSRHANGC</sequence>
<dbReference type="SUPFAM" id="SSF52540">
    <property type="entry name" value="P-loop containing nucleoside triphosphate hydrolases"/>
    <property type="match status" value="1"/>
</dbReference>
<keyword evidence="13" id="KW-1185">Reference proteome</keyword>
<dbReference type="Proteomes" id="UP000018144">
    <property type="component" value="Unassembled WGS sequence"/>
</dbReference>
<evidence type="ECO:0000313" key="13">
    <source>
        <dbReference type="Proteomes" id="UP000018144"/>
    </source>
</evidence>
<accession>U4LCY3</accession>
<feature type="domain" description="Helicase C-terminal" evidence="10">
    <location>
        <begin position="297"/>
        <end position="466"/>
    </location>
</feature>